<keyword evidence="2" id="KW-1185">Reference proteome</keyword>
<dbReference type="Proteomes" id="UP000308600">
    <property type="component" value="Unassembled WGS sequence"/>
</dbReference>
<gene>
    <name evidence="1" type="ORF">BDN72DRAFT_572014</name>
</gene>
<sequence>MSDDSGSWTDVAIIYAGVDPDSALFDRFPTAKNAYVAAVVFESVLYGFYLALCLLYTYISLTRHTKPNVILLLAAIAMFAVSTTDIVYTYILLFRDILSVTLTFRQLYPKYMFYVTCSTLADMILLYRCFVIWGHNLYILVSLGLFLSASTACGYIVEGTKLELFHLSFVYLCMIVAFNVIVTGLSAGRIWWVRRGVKATKDMELSKRCERTVAFLIETGILYSTYIVVVLICSRHLSLNAILDAGLIQVVVIMPTLIMVQVALHPNHLEYKLTHQKSNSADSTRPLMASTRFCPPPV</sequence>
<reference evidence="1 2" key="1">
    <citation type="journal article" date="2019" name="Nat. Ecol. Evol.">
        <title>Megaphylogeny resolves global patterns of mushroom evolution.</title>
        <authorList>
            <person name="Varga T."/>
            <person name="Krizsan K."/>
            <person name="Foldi C."/>
            <person name="Dima B."/>
            <person name="Sanchez-Garcia M."/>
            <person name="Sanchez-Ramirez S."/>
            <person name="Szollosi G.J."/>
            <person name="Szarkandi J.G."/>
            <person name="Papp V."/>
            <person name="Albert L."/>
            <person name="Andreopoulos W."/>
            <person name="Angelini C."/>
            <person name="Antonin V."/>
            <person name="Barry K.W."/>
            <person name="Bougher N.L."/>
            <person name="Buchanan P."/>
            <person name="Buyck B."/>
            <person name="Bense V."/>
            <person name="Catcheside P."/>
            <person name="Chovatia M."/>
            <person name="Cooper J."/>
            <person name="Damon W."/>
            <person name="Desjardin D."/>
            <person name="Finy P."/>
            <person name="Geml J."/>
            <person name="Haridas S."/>
            <person name="Hughes K."/>
            <person name="Justo A."/>
            <person name="Karasinski D."/>
            <person name="Kautmanova I."/>
            <person name="Kiss B."/>
            <person name="Kocsube S."/>
            <person name="Kotiranta H."/>
            <person name="LaButti K.M."/>
            <person name="Lechner B.E."/>
            <person name="Liimatainen K."/>
            <person name="Lipzen A."/>
            <person name="Lukacs Z."/>
            <person name="Mihaltcheva S."/>
            <person name="Morgado L.N."/>
            <person name="Niskanen T."/>
            <person name="Noordeloos M.E."/>
            <person name="Ohm R.A."/>
            <person name="Ortiz-Santana B."/>
            <person name="Ovrebo C."/>
            <person name="Racz N."/>
            <person name="Riley R."/>
            <person name="Savchenko A."/>
            <person name="Shiryaev A."/>
            <person name="Soop K."/>
            <person name="Spirin V."/>
            <person name="Szebenyi C."/>
            <person name="Tomsovsky M."/>
            <person name="Tulloss R.E."/>
            <person name="Uehling J."/>
            <person name="Grigoriev I.V."/>
            <person name="Vagvolgyi C."/>
            <person name="Papp T."/>
            <person name="Martin F.M."/>
            <person name="Miettinen O."/>
            <person name="Hibbett D.S."/>
            <person name="Nagy L.G."/>
        </authorList>
    </citation>
    <scope>NUCLEOTIDE SEQUENCE [LARGE SCALE GENOMIC DNA]</scope>
    <source>
        <strain evidence="1 2">NL-1719</strain>
    </source>
</reference>
<organism evidence="1 2">
    <name type="scientific">Pluteus cervinus</name>
    <dbReference type="NCBI Taxonomy" id="181527"/>
    <lineage>
        <taxon>Eukaryota</taxon>
        <taxon>Fungi</taxon>
        <taxon>Dikarya</taxon>
        <taxon>Basidiomycota</taxon>
        <taxon>Agaricomycotina</taxon>
        <taxon>Agaricomycetes</taxon>
        <taxon>Agaricomycetidae</taxon>
        <taxon>Agaricales</taxon>
        <taxon>Pluteineae</taxon>
        <taxon>Pluteaceae</taxon>
        <taxon>Pluteus</taxon>
    </lineage>
</organism>
<evidence type="ECO:0000313" key="2">
    <source>
        <dbReference type="Proteomes" id="UP000308600"/>
    </source>
</evidence>
<protein>
    <submittedName>
        <fullName evidence="1">Uncharacterized protein</fullName>
    </submittedName>
</protein>
<accession>A0ACD3AW41</accession>
<dbReference type="EMBL" id="ML208320">
    <property type="protein sequence ID" value="TFK69996.1"/>
    <property type="molecule type" value="Genomic_DNA"/>
</dbReference>
<name>A0ACD3AW41_9AGAR</name>
<evidence type="ECO:0000313" key="1">
    <source>
        <dbReference type="EMBL" id="TFK69996.1"/>
    </source>
</evidence>
<proteinExistence type="predicted"/>